<dbReference type="Proteomes" id="UP000694412">
    <property type="component" value="Chromosome 1"/>
</dbReference>
<dbReference type="AlphaFoldDB" id="A0A8C2SX25"/>
<evidence type="ECO:0000313" key="2">
    <source>
        <dbReference type="Ensembl" id="ENSCJPP00005005100.1"/>
    </source>
</evidence>
<keyword evidence="3" id="KW-1185">Reference proteome</keyword>
<proteinExistence type="predicted"/>
<accession>A0A8C2SX25</accession>
<evidence type="ECO:0000256" key="1">
    <source>
        <dbReference type="SAM" id="MobiDB-lite"/>
    </source>
</evidence>
<reference evidence="2" key="3">
    <citation type="submission" date="2025-09" db="UniProtKB">
        <authorList>
            <consortium name="Ensembl"/>
        </authorList>
    </citation>
    <scope>IDENTIFICATION</scope>
</reference>
<dbReference type="GeneTree" id="ENSGT00960000189352"/>
<sequence>KAGRSYFCPVTFSQQGYTDSSLLKLPIEECTGSRHTAFQFDRHAMARISTSPTLRRLRMASASQALTCQDSSDTAPMGNQTECTGSLHHICKTPPWCTKSSSLSLPSSVYMKLLSSEAKTEMTLADPESANPRFKLPSQGLLSNGTSKEMLQNSWRANSATLPRKFPRFSCVSQEGIQVHTMG</sequence>
<reference evidence="2" key="1">
    <citation type="submission" date="2015-11" db="EMBL/GenBank/DDBJ databases">
        <authorList>
            <consortium name="International Coturnix japonica Genome Analysis Consortium"/>
            <person name="Warren W."/>
            <person name="Burt D.W."/>
            <person name="Antin P.B."/>
            <person name="Lanford R."/>
            <person name="Gros J."/>
            <person name="Wilson R.K."/>
        </authorList>
    </citation>
    <scope>NUCLEOTIDE SEQUENCE [LARGE SCALE GENOMIC DNA]</scope>
</reference>
<dbReference type="Ensembl" id="ENSCJPT00005008359.1">
    <property type="protein sequence ID" value="ENSCJPP00005005100.1"/>
    <property type="gene ID" value="ENSCJPG00005004938.1"/>
</dbReference>
<evidence type="ECO:0000313" key="3">
    <source>
        <dbReference type="Proteomes" id="UP000694412"/>
    </source>
</evidence>
<dbReference type="Pfam" id="PF15720">
    <property type="entry name" value="DUF4675"/>
    <property type="match status" value="1"/>
</dbReference>
<protein>
    <submittedName>
        <fullName evidence="2">Uncharacterized protein</fullName>
    </submittedName>
</protein>
<feature type="region of interest" description="Disordered" evidence="1">
    <location>
        <begin position="126"/>
        <end position="145"/>
    </location>
</feature>
<organism evidence="2 3">
    <name type="scientific">Coturnix japonica</name>
    <name type="common">Japanese quail</name>
    <name type="synonym">Coturnix coturnix japonica</name>
    <dbReference type="NCBI Taxonomy" id="93934"/>
    <lineage>
        <taxon>Eukaryota</taxon>
        <taxon>Metazoa</taxon>
        <taxon>Chordata</taxon>
        <taxon>Craniata</taxon>
        <taxon>Vertebrata</taxon>
        <taxon>Euteleostomi</taxon>
        <taxon>Archelosauria</taxon>
        <taxon>Archosauria</taxon>
        <taxon>Dinosauria</taxon>
        <taxon>Saurischia</taxon>
        <taxon>Theropoda</taxon>
        <taxon>Coelurosauria</taxon>
        <taxon>Aves</taxon>
        <taxon>Neognathae</taxon>
        <taxon>Galloanserae</taxon>
        <taxon>Galliformes</taxon>
        <taxon>Phasianidae</taxon>
        <taxon>Perdicinae</taxon>
        <taxon>Coturnix</taxon>
    </lineage>
</organism>
<reference evidence="2" key="2">
    <citation type="submission" date="2025-08" db="UniProtKB">
        <authorList>
            <consortium name="Ensembl"/>
        </authorList>
    </citation>
    <scope>IDENTIFICATION</scope>
</reference>
<name>A0A8C2SX25_COTJA</name>